<dbReference type="EMBL" id="LR796237">
    <property type="protein sequence ID" value="CAB4129655.1"/>
    <property type="molecule type" value="Genomic_DNA"/>
</dbReference>
<dbReference type="Pfam" id="PF24308">
    <property type="entry name" value="DUF7487"/>
    <property type="match status" value="1"/>
</dbReference>
<sequence length="573" mass="65409">MQAIGEFIVANCLTTSGKIKACIYKATWWSAHGFERQRTEISNCTSFLPPDATYLQRFYHILNNISSIPLCPQCNMQTHWYGSGNRYNTYCSKKCGATASLDKRIEQSLQNYGVPNPSQSTAVKEAIKQTNLKKYGVDNFAKSEEFKNVRNRQIAELTAEQITKTNAKRSETCMQRFGAPSTVASTLIQEKITATMIDRYGVAKPLQSEQIRTKQQQTTKARYGRDFWTQQHIDSATLENLKCKEWVEQQLTVKSINQLANAIGMSFSNLCKIINKHDLMPANYSSFHTEVLNFITVELGITNVICNDRNTLGGLEIDILLPDLKIGFECNGVYWHSEIAGRKEPNYHLTKTRAANAVGVQLVHIFDSEWFGAKRPQIECKIRNILHKTSKKVGGRQCKIIDATTLQERAFIGENHLQGYVASSHCIGLEYAGELVAAMSFSKPRYTTKHQWELLRYCTKSNIVVQGGFSKLFRYFVDKYAISEIISYCDRRWSVGNVYGVNGFELVGESPPAYYYHSDGKTLNNRVKFQKHKLSNLLEQFNPTLTEWQNMQNAGYDRIWDCGNLTYVWKRNK</sequence>
<name>A0A6J5L6H8_9CAUD</name>
<dbReference type="Gene3D" id="3.40.960.10">
    <property type="entry name" value="VSR Endonuclease"/>
    <property type="match status" value="1"/>
</dbReference>
<proteinExistence type="predicted"/>
<dbReference type="InterPro" id="IPR055910">
    <property type="entry name" value="DUF7487"/>
</dbReference>
<gene>
    <name evidence="2" type="ORF">UFOVP116_71</name>
</gene>
<organism evidence="2">
    <name type="scientific">uncultured Caudovirales phage</name>
    <dbReference type="NCBI Taxonomy" id="2100421"/>
    <lineage>
        <taxon>Viruses</taxon>
        <taxon>Duplodnaviria</taxon>
        <taxon>Heunggongvirae</taxon>
        <taxon>Uroviricota</taxon>
        <taxon>Caudoviricetes</taxon>
        <taxon>Peduoviridae</taxon>
        <taxon>Maltschvirus</taxon>
        <taxon>Maltschvirus maltsch</taxon>
    </lineage>
</organism>
<dbReference type="CDD" id="cd22328">
    <property type="entry name" value="Hef-like"/>
    <property type="match status" value="1"/>
</dbReference>
<feature type="domain" description="DUF7487" evidence="1">
    <location>
        <begin position="168"/>
        <end position="237"/>
    </location>
</feature>
<accession>A0A6J5L6H8</accession>
<evidence type="ECO:0000313" key="2">
    <source>
        <dbReference type="EMBL" id="CAB4129655.1"/>
    </source>
</evidence>
<reference evidence="2" key="1">
    <citation type="submission" date="2020-04" db="EMBL/GenBank/DDBJ databases">
        <authorList>
            <person name="Chiriac C."/>
            <person name="Salcher M."/>
            <person name="Ghai R."/>
            <person name="Kavagutti S V."/>
        </authorList>
    </citation>
    <scope>NUCLEOTIDE SEQUENCE</scope>
</reference>
<protein>
    <recommendedName>
        <fullName evidence="1">DUF7487 domain-containing protein</fullName>
    </recommendedName>
</protein>
<evidence type="ECO:0000259" key="1">
    <source>
        <dbReference type="Pfam" id="PF24308"/>
    </source>
</evidence>